<evidence type="ECO:0000256" key="2">
    <source>
        <dbReference type="ARBA" id="ARBA00022490"/>
    </source>
</evidence>
<sequence length="1186" mass="132625">MDTREINGFASAARSISLPTQPNYSSKPVQEALKHLASINLRELCNEAKVERCRATRDLASCGRFVNYVLNPCGHASLCSECCQRCDVCPICRSTLPKYGDKLRLRLYYKCVEAGLISRTHEEASQDSDEDEHQLAADVHRLYSLFDVAMNNNLISVVCHYITNVCMDETAVSSDPVIAFLLDEVVVKDWVKRTFRSILAELQEIYSIETKEMQAWLDKLLRCSKQVAGICSVLEVMESAFKGSVSSQLQDVQKLRENIGKSKQHLDIMVWCIRHGFLEDVRSRYSNFTSWNALVGERKSNAIKRAWPDAVDQSSDCNVQSASLFIEDALENLEREPEYSQEIGADLEVGCLQKDKRSFLRSKIEGTSGSYPFENLRTAADMLFLHGGSDLVVAKQAIFLYYLFDRHWTTPEKYWKHIIDDFAATFGITRHSLLESFVFYLLDDHSEEALQEACRILPEICGPETYPKVAQVLLERENPETALMVLRWSGRDGVSELVSIGEAVTAVRVRVECGLLSEAFTYQRTLCLKVKENNLKNGVVKHVSDDLDSWSWTEWMEILVNEFCCLSIRRNLVDRIIELPWNPDEEKYLHRCLLDSATDDPSSVVGSLLVVFYLQRYRYIQAYQVDLRLQKIEEAFVSDNQTGEEVMFRMRSQSHWRKELVDRAIDILPVIQQQQVRSGKFSEMEDASESASEGAKNSDLPDASDMITSSVPFATTNSVFLQRANNASAREPVATNGSPFQPGHLKGNASLDLSHGRLFTNANRGQKSEVRSITKALKFGEMSTPFKDLNRTRGNSQLKGKRTEETSPETNVDRFMENNMSSPYLRRVTANNPVTVKPSSNHLNGSAQKPESTFFGTRMQADKDNFVDLDDPMDMSSSLKDNNNGLATESRNNSGGLRWRSDEASDEEDEPKLGMELTSFGSMPVFVCLNSAGVCWIHIMATRLQYDNNNCEIGVFSKLTNAYCLVSATSASANFFTGYESKLKGVIPIVTTSIGGSGTIGSLCVGNKNGLLLSHTIADQELQHLRDSLPDEVVVQRIEEPICALGNAIACNDYVALVHPKLEKDTEEIISDVLGVEVYRQTIANNELVGSYCSLSNNGGMVHSNTKVEEMVELANLLQVPLVAGTVNRGSQVISAGLTVNDWTAFCGSDTTAVELSVVNGIFKLVQSQPNFVVSEMRKSLIDTYV</sequence>
<feature type="region of interest" description="Disordered" evidence="8">
    <location>
        <begin position="730"/>
        <end position="749"/>
    </location>
</feature>
<comment type="subunit">
    <text evidence="7">Monomer. Associates with the 60S ribosomal subunit.</text>
</comment>
<dbReference type="InterPro" id="IPR002769">
    <property type="entry name" value="eIF6"/>
</dbReference>
<evidence type="ECO:0000259" key="9">
    <source>
        <dbReference type="Pfam" id="PF13934"/>
    </source>
</evidence>
<accession>A0A8S2AFG5</accession>
<evidence type="ECO:0000256" key="5">
    <source>
        <dbReference type="ARBA" id="ARBA00022917"/>
    </source>
</evidence>
<dbReference type="GO" id="GO:0016567">
    <property type="term" value="P:protein ubiquitination"/>
    <property type="evidence" value="ECO:0007669"/>
    <property type="project" value="InterPro"/>
</dbReference>
<dbReference type="InterPro" id="IPR044718">
    <property type="entry name" value="HOS1"/>
</dbReference>
<name>A0A8S2AFG5_ARAAE</name>
<keyword evidence="4 7" id="KW-0396">Initiation factor</keyword>
<dbReference type="Pfam" id="PF13934">
    <property type="entry name" value="ELYS"/>
    <property type="match status" value="1"/>
</dbReference>
<dbReference type="SUPFAM" id="SSF55909">
    <property type="entry name" value="Pentein"/>
    <property type="match status" value="1"/>
</dbReference>
<dbReference type="Proteomes" id="UP000682877">
    <property type="component" value="Chromosome 4"/>
</dbReference>
<dbReference type="PANTHER" id="PTHR47358:SF2">
    <property type="entry name" value="E3 UBIQUITIN-PROTEIN LIGASE HOS1"/>
    <property type="match status" value="1"/>
</dbReference>
<keyword evidence="6 7" id="KW-0539">Nucleus</keyword>
<dbReference type="GO" id="GO:0042256">
    <property type="term" value="P:cytosolic ribosome assembly"/>
    <property type="evidence" value="ECO:0007669"/>
    <property type="project" value="UniProtKB-UniRule"/>
</dbReference>
<keyword evidence="5 7" id="KW-0648">Protein biosynthesis</keyword>
<keyword evidence="3 7" id="KW-0690">Ribosome biogenesis</keyword>
<feature type="domain" description="ELYS-like" evidence="9">
    <location>
        <begin position="324"/>
        <end position="595"/>
    </location>
</feature>
<evidence type="ECO:0000256" key="3">
    <source>
        <dbReference type="ARBA" id="ARBA00022517"/>
    </source>
</evidence>
<dbReference type="HAMAP" id="MF_00032">
    <property type="entry name" value="eIF_6"/>
    <property type="match status" value="1"/>
</dbReference>
<dbReference type="NCBIfam" id="TIGR00323">
    <property type="entry name" value="eIF-6"/>
    <property type="match status" value="1"/>
</dbReference>
<reference evidence="10" key="1">
    <citation type="submission" date="2021-01" db="EMBL/GenBank/DDBJ databases">
        <authorList>
            <person name="Bezrukov I."/>
        </authorList>
    </citation>
    <scope>NUCLEOTIDE SEQUENCE</scope>
</reference>
<dbReference type="GO" id="GO:0043023">
    <property type="term" value="F:ribosomal large subunit binding"/>
    <property type="evidence" value="ECO:0007669"/>
    <property type="project" value="UniProtKB-UniRule"/>
</dbReference>
<comment type="similarity">
    <text evidence="7">Belongs to the eIF-6 family.</text>
</comment>
<dbReference type="InterPro" id="IPR013083">
    <property type="entry name" value="Znf_RING/FYVE/PHD"/>
</dbReference>
<feature type="region of interest" description="Disordered" evidence="8">
    <location>
        <begin position="785"/>
        <end position="809"/>
    </location>
</feature>
<dbReference type="InterPro" id="IPR025151">
    <property type="entry name" value="ELYS_dom"/>
</dbReference>
<feature type="region of interest" description="Disordered" evidence="8">
    <location>
        <begin position="874"/>
        <end position="911"/>
    </location>
</feature>
<evidence type="ECO:0000256" key="6">
    <source>
        <dbReference type="ARBA" id="ARBA00023242"/>
    </source>
</evidence>
<dbReference type="Pfam" id="PF01912">
    <property type="entry name" value="eIF-6"/>
    <property type="match status" value="1"/>
</dbReference>
<dbReference type="Gene3D" id="3.75.10.10">
    <property type="entry name" value="L-arginine/glycine Amidinotransferase, Chain A"/>
    <property type="match status" value="1"/>
</dbReference>
<protein>
    <recommendedName>
        <fullName evidence="7">Eukaryotic translation initiation factor 6</fullName>
        <shortName evidence="7">eIF-6</shortName>
    </recommendedName>
</protein>
<gene>
    <name evidence="7" type="primary">EIF6</name>
    <name evidence="10" type="ORF">AARE701A_LOCUS10968</name>
</gene>
<evidence type="ECO:0000256" key="8">
    <source>
        <dbReference type="SAM" id="MobiDB-lite"/>
    </source>
</evidence>
<evidence type="ECO:0000313" key="11">
    <source>
        <dbReference type="Proteomes" id="UP000682877"/>
    </source>
</evidence>
<evidence type="ECO:0000313" key="10">
    <source>
        <dbReference type="EMBL" id="CAE6039754.1"/>
    </source>
</evidence>
<dbReference type="GO" id="GO:0042273">
    <property type="term" value="P:ribosomal large subunit biogenesis"/>
    <property type="evidence" value="ECO:0007669"/>
    <property type="project" value="UniProtKB-UniRule"/>
</dbReference>
<dbReference type="EMBL" id="LR999454">
    <property type="protein sequence ID" value="CAE6039754.1"/>
    <property type="molecule type" value="Genomic_DNA"/>
</dbReference>
<organism evidence="10 11">
    <name type="scientific">Arabidopsis arenosa</name>
    <name type="common">Sand rock-cress</name>
    <name type="synonym">Cardaminopsis arenosa</name>
    <dbReference type="NCBI Taxonomy" id="38785"/>
    <lineage>
        <taxon>Eukaryota</taxon>
        <taxon>Viridiplantae</taxon>
        <taxon>Streptophyta</taxon>
        <taxon>Embryophyta</taxon>
        <taxon>Tracheophyta</taxon>
        <taxon>Spermatophyta</taxon>
        <taxon>Magnoliopsida</taxon>
        <taxon>eudicotyledons</taxon>
        <taxon>Gunneridae</taxon>
        <taxon>Pentapetalae</taxon>
        <taxon>rosids</taxon>
        <taxon>malvids</taxon>
        <taxon>Brassicales</taxon>
        <taxon>Brassicaceae</taxon>
        <taxon>Camelineae</taxon>
        <taxon>Arabidopsis</taxon>
    </lineage>
</organism>
<dbReference type="PANTHER" id="PTHR47358">
    <property type="entry name" value="E3 UBIQUITIN-PROTEIN LIGASE HOS1"/>
    <property type="match status" value="1"/>
</dbReference>
<evidence type="ECO:0000256" key="7">
    <source>
        <dbReference type="HAMAP-Rule" id="MF_03132"/>
    </source>
</evidence>
<feature type="compositionally biased region" description="Polar residues" evidence="8">
    <location>
        <begin position="882"/>
        <end position="895"/>
    </location>
</feature>
<comment type="function">
    <text evidence="7">Binds to the 60S ribosomal subunit and prevents its association with the 40S ribosomal subunit to form the 80S initiation complex in the cytoplasm. May also be involved in ribosome biogenesis.</text>
</comment>
<dbReference type="Gene3D" id="3.30.40.10">
    <property type="entry name" value="Zinc/RING finger domain, C3HC4 (zinc finger)"/>
    <property type="match status" value="1"/>
</dbReference>
<proteinExistence type="inferred from homology"/>
<evidence type="ECO:0000256" key="1">
    <source>
        <dbReference type="ARBA" id="ARBA00004123"/>
    </source>
</evidence>
<dbReference type="CDD" id="cd00527">
    <property type="entry name" value="IF6"/>
    <property type="match status" value="1"/>
</dbReference>
<keyword evidence="11" id="KW-1185">Reference proteome</keyword>
<dbReference type="GO" id="GO:0005730">
    <property type="term" value="C:nucleolus"/>
    <property type="evidence" value="ECO:0007669"/>
    <property type="project" value="UniProtKB-SubCell"/>
</dbReference>
<dbReference type="SMART" id="SM00654">
    <property type="entry name" value="eIF6"/>
    <property type="match status" value="1"/>
</dbReference>
<dbReference type="GO" id="GO:0004842">
    <property type="term" value="F:ubiquitin-protein transferase activity"/>
    <property type="evidence" value="ECO:0007669"/>
    <property type="project" value="InterPro"/>
</dbReference>
<comment type="subcellular location">
    <subcellularLocation>
        <location evidence="7">Cytoplasm</location>
    </subcellularLocation>
    <subcellularLocation>
        <location evidence="7">Nucleus</location>
        <location evidence="7">Nucleolus</location>
    </subcellularLocation>
    <subcellularLocation>
        <location evidence="1">Nucleus</location>
    </subcellularLocation>
    <text evidence="7">Shuttles between cytoplasm and nucleus/nucleolus.</text>
</comment>
<dbReference type="GO" id="GO:0003743">
    <property type="term" value="F:translation initiation factor activity"/>
    <property type="evidence" value="ECO:0007669"/>
    <property type="project" value="UniProtKB-UniRule"/>
</dbReference>
<evidence type="ECO:0000256" key="4">
    <source>
        <dbReference type="ARBA" id="ARBA00022540"/>
    </source>
</evidence>
<dbReference type="GO" id="GO:0005737">
    <property type="term" value="C:cytoplasm"/>
    <property type="evidence" value="ECO:0007669"/>
    <property type="project" value="UniProtKB-SubCell"/>
</dbReference>
<keyword evidence="2 7" id="KW-0963">Cytoplasm</keyword>
<feature type="region of interest" description="Disordered" evidence="8">
    <location>
        <begin position="678"/>
        <end position="704"/>
    </location>
</feature>
<dbReference type="AlphaFoldDB" id="A0A8S2AFG5"/>
<dbReference type="FunFam" id="3.75.10.10:FF:000006">
    <property type="entry name" value="Eukaryotic translation initiation factor 6"/>
    <property type="match status" value="1"/>
</dbReference>